<dbReference type="GeneID" id="34612097"/>
<feature type="transmembrane region" description="Helical" evidence="6">
    <location>
        <begin position="65"/>
        <end position="84"/>
    </location>
</feature>
<dbReference type="PANTHER" id="PTHR23507">
    <property type="entry name" value="ZGC:174356"/>
    <property type="match status" value="1"/>
</dbReference>
<dbReference type="VEuPathDB" id="FungiDB:ASPZODRAFT_150525"/>
<feature type="transmembrane region" description="Helical" evidence="6">
    <location>
        <begin position="362"/>
        <end position="388"/>
    </location>
</feature>
<feature type="compositionally biased region" description="Basic and acidic residues" evidence="5">
    <location>
        <begin position="646"/>
        <end position="656"/>
    </location>
</feature>
<evidence type="ECO:0000256" key="1">
    <source>
        <dbReference type="ARBA" id="ARBA00004141"/>
    </source>
</evidence>
<evidence type="ECO:0000313" key="7">
    <source>
        <dbReference type="EMBL" id="OJJ48251.1"/>
    </source>
</evidence>
<dbReference type="InterPro" id="IPR011990">
    <property type="entry name" value="TPR-like_helical_dom_sf"/>
</dbReference>
<dbReference type="Gene3D" id="1.25.40.10">
    <property type="entry name" value="Tetratricopeptide repeat domain"/>
    <property type="match status" value="1"/>
</dbReference>
<name>A0A1L9SMD0_9EURO</name>
<feature type="transmembrane region" description="Helical" evidence="6">
    <location>
        <begin position="135"/>
        <end position="154"/>
    </location>
</feature>
<organism evidence="7 8">
    <name type="scientific">Penicilliopsis zonata CBS 506.65</name>
    <dbReference type="NCBI Taxonomy" id="1073090"/>
    <lineage>
        <taxon>Eukaryota</taxon>
        <taxon>Fungi</taxon>
        <taxon>Dikarya</taxon>
        <taxon>Ascomycota</taxon>
        <taxon>Pezizomycotina</taxon>
        <taxon>Eurotiomycetes</taxon>
        <taxon>Eurotiomycetidae</taxon>
        <taxon>Eurotiales</taxon>
        <taxon>Aspergillaceae</taxon>
        <taxon>Penicilliopsis</taxon>
    </lineage>
</organism>
<keyword evidence="3 6" id="KW-1133">Transmembrane helix</keyword>
<dbReference type="RefSeq" id="XP_022582761.1">
    <property type="nucleotide sequence ID" value="XM_022725632.1"/>
</dbReference>
<reference evidence="8" key="1">
    <citation type="journal article" date="2017" name="Genome Biol.">
        <title>Comparative genomics reveals high biological diversity and specific adaptations in the industrially and medically important fungal genus Aspergillus.</title>
        <authorList>
            <person name="de Vries R.P."/>
            <person name="Riley R."/>
            <person name="Wiebenga A."/>
            <person name="Aguilar-Osorio G."/>
            <person name="Amillis S."/>
            <person name="Uchima C.A."/>
            <person name="Anderluh G."/>
            <person name="Asadollahi M."/>
            <person name="Askin M."/>
            <person name="Barry K."/>
            <person name="Battaglia E."/>
            <person name="Bayram O."/>
            <person name="Benocci T."/>
            <person name="Braus-Stromeyer S.A."/>
            <person name="Caldana C."/>
            <person name="Canovas D."/>
            <person name="Cerqueira G.C."/>
            <person name="Chen F."/>
            <person name="Chen W."/>
            <person name="Choi C."/>
            <person name="Clum A."/>
            <person name="Dos Santos R.A."/>
            <person name="Damasio A.R."/>
            <person name="Diallinas G."/>
            <person name="Emri T."/>
            <person name="Fekete E."/>
            <person name="Flipphi M."/>
            <person name="Freyberg S."/>
            <person name="Gallo A."/>
            <person name="Gournas C."/>
            <person name="Habgood R."/>
            <person name="Hainaut M."/>
            <person name="Harispe M.L."/>
            <person name="Henrissat B."/>
            <person name="Hilden K.S."/>
            <person name="Hope R."/>
            <person name="Hossain A."/>
            <person name="Karabika E."/>
            <person name="Karaffa L."/>
            <person name="Karanyi Z."/>
            <person name="Krasevec N."/>
            <person name="Kuo A."/>
            <person name="Kusch H."/>
            <person name="LaButti K."/>
            <person name="Lagendijk E.L."/>
            <person name="Lapidus A."/>
            <person name="Levasseur A."/>
            <person name="Lindquist E."/>
            <person name="Lipzen A."/>
            <person name="Logrieco A.F."/>
            <person name="MacCabe A."/>
            <person name="Maekelae M.R."/>
            <person name="Malavazi I."/>
            <person name="Melin P."/>
            <person name="Meyer V."/>
            <person name="Mielnichuk N."/>
            <person name="Miskei M."/>
            <person name="Molnar A.P."/>
            <person name="Mule G."/>
            <person name="Ngan C.Y."/>
            <person name="Orejas M."/>
            <person name="Orosz E."/>
            <person name="Ouedraogo J.P."/>
            <person name="Overkamp K.M."/>
            <person name="Park H.-S."/>
            <person name="Perrone G."/>
            <person name="Piumi F."/>
            <person name="Punt P.J."/>
            <person name="Ram A.F."/>
            <person name="Ramon A."/>
            <person name="Rauscher S."/>
            <person name="Record E."/>
            <person name="Riano-Pachon D.M."/>
            <person name="Robert V."/>
            <person name="Roehrig J."/>
            <person name="Ruller R."/>
            <person name="Salamov A."/>
            <person name="Salih N.S."/>
            <person name="Samson R.A."/>
            <person name="Sandor E."/>
            <person name="Sanguinetti M."/>
            <person name="Schuetze T."/>
            <person name="Sepcic K."/>
            <person name="Shelest E."/>
            <person name="Sherlock G."/>
            <person name="Sophianopoulou V."/>
            <person name="Squina F.M."/>
            <person name="Sun H."/>
            <person name="Susca A."/>
            <person name="Todd R.B."/>
            <person name="Tsang A."/>
            <person name="Unkles S.E."/>
            <person name="van de Wiele N."/>
            <person name="van Rossen-Uffink D."/>
            <person name="Oliveira J.V."/>
            <person name="Vesth T.C."/>
            <person name="Visser J."/>
            <person name="Yu J.-H."/>
            <person name="Zhou M."/>
            <person name="Andersen M.R."/>
            <person name="Archer D.B."/>
            <person name="Baker S.E."/>
            <person name="Benoit I."/>
            <person name="Brakhage A.A."/>
            <person name="Braus G.H."/>
            <person name="Fischer R."/>
            <person name="Frisvad J.C."/>
            <person name="Goldman G.H."/>
            <person name="Houbraken J."/>
            <person name="Oakley B."/>
            <person name="Pocsi I."/>
            <person name="Scazzocchio C."/>
            <person name="Seiboth B."/>
            <person name="vanKuyk P.A."/>
            <person name="Wortman J."/>
            <person name="Dyer P.S."/>
            <person name="Grigoriev I.V."/>
        </authorList>
    </citation>
    <scope>NUCLEOTIDE SEQUENCE [LARGE SCALE GENOMIC DNA]</scope>
    <source>
        <strain evidence="8">CBS 506.65</strain>
    </source>
</reference>
<feature type="transmembrane region" description="Helical" evidence="6">
    <location>
        <begin position="166"/>
        <end position="185"/>
    </location>
</feature>
<dbReference type="InterPro" id="IPR011701">
    <property type="entry name" value="MFS"/>
</dbReference>
<feature type="compositionally biased region" description="Basic and acidic residues" evidence="5">
    <location>
        <begin position="19"/>
        <end position="28"/>
    </location>
</feature>
<keyword evidence="2 6" id="KW-0812">Transmembrane</keyword>
<dbReference type="EMBL" id="KV878339">
    <property type="protein sequence ID" value="OJJ48251.1"/>
    <property type="molecule type" value="Genomic_DNA"/>
</dbReference>
<feature type="transmembrane region" description="Helical" evidence="6">
    <location>
        <begin position="261"/>
        <end position="283"/>
    </location>
</feature>
<dbReference type="Proteomes" id="UP000184188">
    <property type="component" value="Unassembled WGS sequence"/>
</dbReference>
<accession>A0A1L9SMD0</accession>
<feature type="region of interest" description="Disordered" evidence="5">
    <location>
        <begin position="19"/>
        <end position="42"/>
    </location>
</feature>
<dbReference type="InterPro" id="IPR036259">
    <property type="entry name" value="MFS_trans_sf"/>
</dbReference>
<evidence type="ECO:0000256" key="6">
    <source>
        <dbReference type="SAM" id="Phobius"/>
    </source>
</evidence>
<feature type="transmembrane region" description="Helical" evidence="6">
    <location>
        <begin position="197"/>
        <end position="220"/>
    </location>
</feature>
<feature type="transmembrane region" description="Helical" evidence="6">
    <location>
        <begin position="232"/>
        <end position="255"/>
    </location>
</feature>
<evidence type="ECO:0000256" key="4">
    <source>
        <dbReference type="ARBA" id="ARBA00023136"/>
    </source>
</evidence>
<keyword evidence="4 6" id="KW-0472">Membrane</keyword>
<dbReference type="Pfam" id="PF07690">
    <property type="entry name" value="MFS_1"/>
    <property type="match status" value="1"/>
</dbReference>
<dbReference type="Gene3D" id="1.20.1250.20">
    <property type="entry name" value="MFS general substrate transporter like domains"/>
    <property type="match status" value="1"/>
</dbReference>
<feature type="region of interest" description="Disordered" evidence="5">
    <location>
        <begin position="631"/>
        <end position="658"/>
    </location>
</feature>
<feature type="transmembrane region" description="Helical" evidence="6">
    <location>
        <begin position="444"/>
        <end position="463"/>
    </location>
</feature>
<sequence length="1385" mass="156101">MSVEQAMEDEIVLIEEAEVDTRTPDEAPLKPPGTSSTLDREEGEMFPEGVCERFHSLTWWRRPSIWWLLPCVLLFTLGFGSLSVPKVNLVLNLVCRDYLAEKAAGDPGFTYLPVIFDGENSQCRIPEVQSLAAGFQLYISLISGILSALVSPRLGLLSDHHGRTKLMAYSAAMAVVGETMTLIVATRPHTMSVNFLLLGAFFDGLGGSFTTMMALVHSYASDCTPTEQRNVAFGYFHGALFSGIALGPFLAAFLIKTTGDSVVVFVTSLSLHSFYLLMISLVVPESLSKEQQHMAQKRHQERRSQREEEDEASLLFHGRLSLKQLNPLNFLAPLAILAPAVGKPSPLFPGPRGASPALRRNIILLAAIDTVVFGVTMGMVQILIIYLGYMFGWGNVESSIFVSIVNSVKVVILFIVLPLITRFFRHRPADGTPHRNTGSDMLDIVLIRLSVFFDFVGYAGYALSRHGSMMTLSGIVTAMGGMGSPTLQSSLTKHVPHDRVGQMLGATGLLHALSRVCAPLVFNLIYSATVGTMTQASPGTPAVPSRNALRVLRKLALAGSTVGSFCTIAAMTYEVNRRVRVAERIVENKRALQTSAPHYDATAAAGRLARMMEAAEAGEFMGMASFKKEEEERNLRSRPSFSVENEEPHHGDRLTREPNSTIQQIRGLIDRDRPIEAAQLFLDTHPATVQGLSFDRRELLVQLFYLNCKQDNVFIARTLFRRLEEIDKVPASMWKTLLVLLAKKGCIESAASLYTQYMHRFFLPEDLVDVVIRCLVESRRLTTAKFVLFRNLQYDRSCGICGAYLAGLWRKTRSIELINGQLKKLLSTLPRVGKLPTEKLFNPVLKAYIEFGRYGDAEALAKEMQTRYSLAPSCRTKGLLVYAKALRCDWEAVELGLQEMHDLGLTKNYKQFANVFDRILLEFYPAHSGGAIRDFLMRSIDKYNIIPDEVLYRHMMQALIERGDKDMISELTTVGQERSWRVSMNEKEFKALLRARRFALEHSPVGFWQMLQAAKVKYTQAAWSQQLLGYDQRSFPIDEVNEMPLTRETMTWFERTLRETTPSKAVDSYQALDKQMAHYMHVGKMAEALDCFSRAKNAEYTMRALHVELAVVATLLSDGLGAARALIETEWREIRHRLTFMPYFFQRLLALDVAVAETEALQLGLFHFYHLCWENPRMIVKHHITVATSHRLLSQNQPEAALALLQAVYMSRYGRSAKFDGTCMKMMVRCFANLDDMLGLRWCLLTALTRGTALNHSLVVEVRRVLSTLHARQGTRSAKHARARSLRLEYLAHLADQLERKFQGDPEALSLTFRRPPRRLSRKTILKRVPSGNNHSFLFQVSNVREQAERWDEEQEFEALFGPLERNQEVIARVWDESNMVVTDE</sequence>
<evidence type="ECO:0000313" key="8">
    <source>
        <dbReference type="Proteomes" id="UP000184188"/>
    </source>
</evidence>
<dbReference type="GO" id="GO:0016020">
    <property type="term" value="C:membrane"/>
    <property type="evidence" value="ECO:0007669"/>
    <property type="project" value="UniProtKB-SubCell"/>
</dbReference>
<dbReference type="STRING" id="1073090.A0A1L9SMD0"/>
<evidence type="ECO:0008006" key="9">
    <source>
        <dbReference type="Google" id="ProtNLM"/>
    </source>
</evidence>
<evidence type="ECO:0000256" key="5">
    <source>
        <dbReference type="SAM" id="MobiDB-lite"/>
    </source>
</evidence>
<dbReference type="GO" id="GO:0022857">
    <property type="term" value="F:transmembrane transporter activity"/>
    <property type="evidence" value="ECO:0007669"/>
    <property type="project" value="InterPro"/>
</dbReference>
<dbReference type="SUPFAM" id="SSF103473">
    <property type="entry name" value="MFS general substrate transporter"/>
    <property type="match status" value="1"/>
</dbReference>
<evidence type="ECO:0000256" key="3">
    <source>
        <dbReference type="ARBA" id="ARBA00022989"/>
    </source>
</evidence>
<proteinExistence type="predicted"/>
<protein>
    <recommendedName>
        <fullName evidence="9">Major facilitator superfamily (MFS) profile domain-containing protein</fullName>
    </recommendedName>
</protein>
<keyword evidence="8" id="KW-1185">Reference proteome</keyword>
<evidence type="ECO:0000256" key="2">
    <source>
        <dbReference type="ARBA" id="ARBA00022692"/>
    </source>
</evidence>
<dbReference type="OrthoDB" id="3026777at2759"/>
<dbReference type="PANTHER" id="PTHR23507:SF40">
    <property type="entry name" value="TETRACYCLINE-EFFLUX TRANSPORTER"/>
    <property type="match status" value="1"/>
</dbReference>
<gene>
    <name evidence="7" type="ORF">ASPZODRAFT_150525</name>
</gene>
<feature type="transmembrane region" description="Helical" evidence="6">
    <location>
        <begin position="400"/>
        <end position="424"/>
    </location>
</feature>
<comment type="subcellular location">
    <subcellularLocation>
        <location evidence="1">Membrane</location>
        <topology evidence="1">Multi-pass membrane protein</topology>
    </subcellularLocation>
</comment>